<accession>A0A367IJK1</accession>
<evidence type="ECO:0000313" key="2">
    <source>
        <dbReference type="Proteomes" id="UP000253551"/>
    </source>
</evidence>
<sequence length="159" mass="18483">MDSGGGYLYEPDHDMATLLKQEQKESRHAEKLDEAYIQVMRKFRKRVEQIGGYEHMSELWQDLAPIILQTIHLKSPVQQLLTYTSDFHEFCQGFHEDTSSYKTYFDAMDFAWCCVLDTQTTETEKVRIVNVLSDGQDIANKLGLRDVYPHALEKADDEL</sequence>
<protein>
    <submittedName>
        <fullName evidence="1">Uncharacterized protein</fullName>
    </submittedName>
</protein>
<dbReference type="Proteomes" id="UP000253551">
    <property type="component" value="Unassembled WGS sequence"/>
</dbReference>
<organism evidence="1 2">
    <name type="scientific">Rhizopus stolonifer</name>
    <name type="common">Rhizopus nigricans</name>
    <dbReference type="NCBI Taxonomy" id="4846"/>
    <lineage>
        <taxon>Eukaryota</taxon>
        <taxon>Fungi</taxon>
        <taxon>Fungi incertae sedis</taxon>
        <taxon>Mucoromycota</taxon>
        <taxon>Mucoromycotina</taxon>
        <taxon>Mucoromycetes</taxon>
        <taxon>Mucorales</taxon>
        <taxon>Mucorineae</taxon>
        <taxon>Rhizopodaceae</taxon>
        <taxon>Rhizopus</taxon>
    </lineage>
</organism>
<comment type="caution">
    <text evidence="1">The sequence shown here is derived from an EMBL/GenBank/DDBJ whole genome shotgun (WGS) entry which is preliminary data.</text>
</comment>
<evidence type="ECO:0000313" key="1">
    <source>
        <dbReference type="EMBL" id="RCH77838.1"/>
    </source>
</evidence>
<dbReference type="OrthoDB" id="2238774at2759"/>
<name>A0A367IJK1_RHIST</name>
<dbReference type="EMBL" id="PJQM01007695">
    <property type="protein sequence ID" value="RCH77838.1"/>
    <property type="molecule type" value="Genomic_DNA"/>
</dbReference>
<keyword evidence="2" id="KW-1185">Reference proteome</keyword>
<dbReference type="AlphaFoldDB" id="A0A367IJK1"/>
<reference evidence="1 2" key="1">
    <citation type="journal article" date="2018" name="G3 (Bethesda)">
        <title>Phylogenetic and Phylogenomic Definition of Rhizopus Species.</title>
        <authorList>
            <person name="Gryganskyi A.P."/>
            <person name="Golan J."/>
            <person name="Dolatabadi S."/>
            <person name="Mondo S."/>
            <person name="Robb S."/>
            <person name="Idnurm A."/>
            <person name="Muszewska A."/>
            <person name="Steczkiewicz K."/>
            <person name="Masonjones S."/>
            <person name="Liao H.L."/>
            <person name="Gajdeczka M.T."/>
            <person name="Anike F."/>
            <person name="Vuek A."/>
            <person name="Anishchenko I.M."/>
            <person name="Voigt K."/>
            <person name="de Hoog G.S."/>
            <person name="Smith M.E."/>
            <person name="Heitman J."/>
            <person name="Vilgalys R."/>
            <person name="Stajich J.E."/>
        </authorList>
    </citation>
    <scope>NUCLEOTIDE SEQUENCE [LARGE SCALE GENOMIC DNA]</scope>
    <source>
        <strain evidence="1 2">LSU 92-RS-03</strain>
    </source>
</reference>
<gene>
    <name evidence="1" type="ORF">CU098_004894</name>
</gene>
<proteinExistence type="predicted"/>